<evidence type="ECO:0000259" key="4">
    <source>
        <dbReference type="PROSITE" id="PS01124"/>
    </source>
</evidence>
<evidence type="ECO:0000256" key="3">
    <source>
        <dbReference type="ARBA" id="ARBA00023163"/>
    </source>
</evidence>
<evidence type="ECO:0000313" key="6">
    <source>
        <dbReference type="Proteomes" id="UP001059950"/>
    </source>
</evidence>
<dbReference type="Pfam" id="PF12833">
    <property type="entry name" value="HTH_18"/>
    <property type="match status" value="1"/>
</dbReference>
<dbReference type="InterPro" id="IPR018062">
    <property type="entry name" value="HTH_AraC-typ_CS"/>
</dbReference>
<evidence type="ECO:0000256" key="1">
    <source>
        <dbReference type="ARBA" id="ARBA00023015"/>
    </source>
</evidence>
<keyword evidence="1" id="KW-0805">Transcription regulation</keyword>
<protein>
    <submittedName>
        <fullName evidence="5">Helix-turn-helix transcriptional regulator</fullName>
    </submittedName>
</protein>
<keyword evidence="3" id="KW-0804">Transcription</keyword>
<reference evidence="5" key="1">
    <citation type="submission" date="2021-04" db="EMBL/GenBank/DDBJ databases">
        <title>Oceanospirillales bacteria with DddD are important DMSP degraders in coastal seawater.</title>
        <authorList>
            <person name="Liu J."/>
        </authorList>
    </citation>
    <scope>NUCLEOTIDE SEQUENCE</scope>
    <source>
        <strain evidence="5">GY6</strain>
    </source>
</reference>
<dbReference type="SMART" id="SM00342">
    <property type="entry name" value="HTH_ARAC"/>
    <property type="match status" value="1"/>
</dbReference>
<dbReference type="PROSITE" id="PS01124">
    <property type="entry name" value="HTH_ARAC_FAMILY_2"/>
    <property type="match status" value="1"/>
</dbReference>
<accession>A0ABY5GTS3</accession>
<evidence type="ECO:0000313" key="5">
    <source>
        <dbReference type="EMBL" id="UTW02286.1"/>
    </source>
</evidence>
<dbReference type="PANTHER" id="PTHR43280">
    <property type="entry name" value="ARAC-FAMILY TRANSCRIPTIONAL REGULATOR"/>
    <property type="match status" value="1"/>
</dbReference>
<keyword evidence="6" id="KW-1185">Reference proteome</keyword>
<evidence type="ECO:0000256" key="2">
    <source>
        <dbReference type="ARBA" id="ARBA00023125"/>
    </source>
</evidence>
<gene>
    <name evidence="5" type="ORF">KDX31_13070</name>
</gene>
<keyword evidence="2" id="KW-0238">DNA-binding</keyword>
<dbReference type="SUPFAM" id="SSF46689">
    <property type="entry name" value="Homeodomain-like"/>
    <property type="match status" value="2"/>
</dbReference>
<dbReference type="Gene3D" id="1.10.10.60">
    <property type="entry name" value="Homeodomain-like"/>
    <property type="match status" value="1"/>
</dbReference>
<dbReference type="PANTHER" id="PTHR43280:SF2">
    <property type="entry name" value="HTH-TYPE TRANSCRIPTIONAL REGULATOR EXSA"/>
    <property type="match status" value="1"/>
</dbReference>
<feature type="domain" description="HTH araC/xylS-type" evidence="4">
    <location>
        <begin position="144"/>
        <end position="244"/>
    </location>
</feature>
<dbReference type="PROSITE" id="PS00041">
    <property type="entry name" value="HTH_ARAC_FAMILY_1"/>
    <property type="match status" value="1"/>
</dbReference>
<dbReference type="InterPro" id="IPR009057">
    <property type="entry name" value="Homeodomain-like_sf"/>
</dbReference>
<dbReference type="Proteomes" id="UP001059950">
    <property type="component" value="Chromosome"/>
</dbReference>
<proteinExistence type="predicted"/>
<name>A0ABY5GTS3_9GAMM</name>
<sequence>MKDNFDLRMKGVDRDIVFNKSTEIIHSLSGKTDEIVVHMLPDHQDRVIRINVHQRIFVNYFIFDSCYADQPEPTLRVEKAADNIISLESRPLKALILHLLELKEQVTPELQRHYINIIFHYIDLEVGSDKPVAEGGSSKQLTMEKLRDYIDRNIKCNLSVKSLTDVCHMSERSLYYLFRESESTTPLSYIQQRKIACVHSEIKGGSQGRSITQIAMDYGFTNLGRFSQLYRKQVGELPSVTRSRSADQALRA</sequence>
<dbReference type="EMBL" id="CP073344">
    <property type="protein sequence ID" value="UTW02286.1"/>
    <property type="molecule type" value="Genomic_DNA"/>
</dbReference>
<organism evidence="5 6">
    <name type="scientific">Amphritea atlantica</name>
    <dbReference type="NCBI Taxonomy" id="355243"/>
    <lineage>
        <taxon>Bacteria</taxon>
        <taxon>Pseudomonadati</taxon>
        <taxon>Pseudomonadota</taxon>
        <taxon>Gammaproteobacteria</taxon>
        <taxon>Oceanospirillales</taxon>
        <taxon>Oceanospirillaceae</taxon>
        <taxon>Amphritea</taxon>
    </lineage>
</organism>
<dbReference type="InterPro" id="IPR018060">
    <property type="entry name" value="HTH_AraC"/>
</dbReference>